<protein>
    <submittedName>
        <fullName evidence="4">FAD-dependent oxidoreductase domain-containing protein 1</fullName>
    </submittedName>
</protein>
<dbReference type="Proteomes" id="UP000046122">
    <property type="component" value="Unassembled WGS sequence"/>
</dbReference>
<gene>
    <name evidence="4" type="primary">foxred</name>
    <name evidence="3" type="ORF">MPL3356_140122</name>
    <name evidence="4" type="ORF">MPL3365_230273</name>
</gene>
<dbReference type="EMBL" id="CCMZ01000006">
    <property type="protein sequence ID" value="CDX13256.1"/>
    <property type="molecule type" value="Genomic_DNA"/>
</dbReference>
<evidence type="ECO:0000313" key="4">
    <source>
        <dbReference type="EMBL" id="CDX56525.1"/>
    </source>
</evidence>
<dbReference type="InterPro" id="IPR036188">
    <property type="entry name" value="FAD/NAD-bd_sf"/>
</dbReference>
<dbReference type="PANTHER" id="PTHR13847">
    <property type="entry name" value="SARCOSINE DEHYDROGENASE-RELATED"/>
    <property type="match status" value="1"/>
</dbReference>
<feature type="domain" description="FAD dependent oxidoreductase" evidence="2">
    <location>
        <begin position="6"/>
        <end position="361"/>
    </location>
</feature>
<name>A0A090G4Y8_MESPL</name>
<organism evidence="4 6">
    <name type="scientific">Mesorhizobium plurifarium</name>
    <dbReference type="NCBI Taxonomy" id="69974"/>
    <lineage>
        <taxon>Bacteria</taxon>
        <taxon>Pseudomonadati</taxon>
        <taxon>Pseudomonadota</taxon>
        <taxon>Alphaproteobacteria</taxon>
        <taxon>Hyphomicrobiales</taxon>
        <taxon>Phyllobacteriaceae</taxon>
        <taxon>Mesorhizobium</taxon>
    </lineage>
</organism>
<evidence type="ECO:0000313" key="6">
    <source>
        <dbReference type="Proteomes" id="UP000046122"/>
    </source>
</evidence>
<dbReference type="Proteomes" id="UP000045285">
    <property type="component" value="Unassembled WGS sequence"/>
</dbReference>
<reference evidence="5" key="2">
    <citation type="submission" date="2014-08" db="EMBL/GenBank/DDBJ databases">
        <authorList>
            <person name="Moulin L."/>
        </authorList>
    </citation>
    <scope>NUCLEOTIDE SEQUENCE [LARGE SCALE GENOMIC DNA]</scope>
</reference>
<dbReference type="SUPFAM" id="SSF51905">
    <property type="entry name" value="FAD/NAD(P)-binding domain"/>
    <property type="match status" value="1"/>
</dbReference>
<dbReference type="Pfam" id="PF01266">
    <property type="entry name" value="DAO"/>
    <property type="match status" value="1"/>
</dbReference>
<proteinExistence type="predicted"/>
<keyword evidence="1" id="KW-0560">Oxidoreductase</keyword>
<sequence length="392" mass="42991">MSANYDVVIVGGGVVGSSIAYFLSANPDFDGSIAVIERDPYYTASSSSLSTSAIRQQFGTPPNIAMSKFSLDFLREVGTRLAVGGEPADIGLHEPGYLVLATPERAEAQRAKNRVQRDMGVDIELIEQADLARRFPWLNTQDLALGSFGRGCEGWFDGPGLMQAFRRKARAQKVDYRAATVTGLTMANRKRVGEVVLDNGERISAGMVINAAGPWSAGIARMAGTHLPVVPSKRCVFVFESPARIDNCPFVFDTSGFWLRPEGQLFLCGIPPVRENDPDDFGLDVDYDLFDELIWPALAHRVPGFEQLRMLRAWAGLYEYNTFDHSGIIGPHPEIPNFVLATGFSGHGMMHAAATGSGVSDLIAYGEYRSIDLSAFRYERIANNQPIEEHVY</sequence>
<evidence type="ECO:0000259" key="2">
    <source>
        <dbReference type="Pfam" id="PF01266"/>
    </source>
</evidence>
<evidence type="ECO:0000313" key="3">
    <source>
        <dbReference type="EMBL" id="CDX13256.1"/>
    </source>
</evidence>
<dbReference type="Gene3D" id="3.50.50.60">
    <property type="entry name" value="FAD/NAD(P)-binding domain"/>
    <property type="match status" value="1"/>
</dbReference>
<dbReference type="AlphaFoldDB" id="A0A090G4Y8"/>
<dbReference type="GO" id="GO:0032981">
    <property type="term" value="P:mitochondrial respiratory chain complex I assembly"/>
    <property type="evidence" value="ECO:0007669"/>
    <property type="project" value="TreeGrafter"/>
</dbReference>
<keyword evidence="5" id="KW-1185">Reference proteome</keyword>
<dbReference type="EMBL" id="CCNE01000016">
    <property type="protein sequence ID" value="CDX56525.1"/>
    <property type="molecule type" value="Genomic_DNA"/>
</dbReference>
<dbReference type="GO" id="GO:0016491">
    <property type="term" value="F:oxidoreductase activity"/>
    <property type="evidence" value="ECO:0007669"/>
    <property type="project" value="UniProtKB-KW"/>
</dbReference>
<dbReference type="STRING" id="69974.MPLDJ20_150195"/>
<accession>A0A090G4Y8</accession>
<dbReference type="InterPro" id="IPR006076">
    <property type="entry name" value="FAD-dep_OxRdtase"/>
</dbReference>
<dbReference type="PANTHER" id="PTHR13847:SF287">
    <property type="entry name" value="FAD-DEPENDENT OXIDOREDUCTASE DOMAIN-CONTAINING PROTEIN 1"/>
    <property type="match status" value="1"/>
</dbReference>
<evidence type="ECO:0000256" key="1">
    <source>
        <dbReference type="ARBA" id="ARBA00023002"/>
    </source>
</evidence>
<evidence type="ECO:0000313" key="5">
    <source>
        <dbReference type="Proteomes" id="UP000045285"/>
    </source>
</evidence>
<dbReference type="GO" id="GO:0005737">
    <property type="term" value="C:cytoplasm"/>
    <property type="evidence" value="ECO:0007669"/>
    <property type="project" value="TreeGrafter"/>
</dbReference>
<reference evidence="4 6" key="1">
    <citation type="submission" date="2014-08" db="EMBL/GenBank/DDBJ databases">
        <authorList>
            <person name="Moulin Lionel"/>
        </authorList>
    </citation>
    <scope>NUCLEOTIDE SEQUENCE [LARGE SCALE GENOMIC DNA]</scope>
</reference>
<dbReference type="Gene3D" id="3.30.9.10">
    <property type="entry name" value="D-Amino Acid Oxidase, subunit A, domain 2"/>
    <property type="match status" value="1"/>
</dbReference>